<feature type="non-terminal residue" evidence="1">
    <location>
        <position position="243"/>
    </location>
</feature>
<accession>A0A196SIA4</accession>
<keyword evidence="2" id="KW-1185">Reference proteome</keyword>
<name>A0A196SIA4_BLAHN</name>
<dbReference type="Proteomes" id="UP000078348">
    <property type="component" value="Unassembled WGS sequence"/>
</dbReference>
<dbReference type="EMBL" id="LXWW01000110">
    <property type="protein sequence ID" value="OAO15907.1"/>
    <property type="molecule type" value="Genomic_DNA"/>
</dbReference>
<comment type="caution">
    <text evidence="1">The sequence shown here is derived from an EMBL/GenBank/DDBJ whole genome shotgun (WGS) entry which is preliminary data.</text>
</comment>
<dbReference type="Gene3D" id="3.90.70.10">
    <property type="entry name" value="Cysteine proteinases"/>
    <property type="match status" value="1"/>
</dbReference>
<sequence length="243" mass="27193">MSVLHTEGICSSEAYDVYLEAYPVKCGLDCTEYKEEHFDTFEKNCKEMVSRQSYTPYQMEFTMLMDFSKNNLDGIMDMEQKHSRRGSYYEPIEAKEEAVEPAFTTMDRDFCSEDAELRAYAKPNNCSLSWVTMIVNAGERALAMIGGSEKLSAAFVKKCYAEGDACNGLGMADIAEELKKIGLVTEREANRVLEEGGNLCSIPQSKRFTFKVLKAEGPNRGGLMNLIGEGNPVLTLLSIDLNR</sequence>
<organism evidence="1 2">
    <name type="scientific">Blastocystis sp. subtype 1 (strain ATCC 50177 / NandII)</name>
    <dbReference type="NCBI Taxonomy" id="478820"/>
    <lineage>
        <taxon>Eukaryota</taxon>
        <taxon>Sar</taxon>
        <taxon>Stramenopiles</taxon>
        <taxon>Bigyra</taxon>
        <taxon>Opalozoa</taxon>
        <taxon>Opalinata</taxon>
        <taxon>Blastocystidae</taxon>
        <taxon>Blastocystis</taxon>
    </lineage>
</organism>
<dbReference type="AlphaFoldDB" id="A0A196SIA4"/>
<reference evidence="1 2" key="1">
    <citation type="submission" date="2016-05" db="EMBL/GenBank/DDBJ databases">
        <title>Nuclear genome of Blastocystis sp. subtype 1 NandII.</title>
        <authorList>
            <person name="Gentekaki E."/>
            <person name="Curtis B."/>
            <person name="Stairs C."/>
            <person name="Eme L."/>
            <person name="Herman E."/>
            <person name="Klimes V."/>
            <person name="Arias M.C."/>
            <person name="Elias M."/>
            <person name="Hilliou F."/>
            <person name="Klute M."/>
            <person name="Malik S.-B."/>
            <person name="Pightling A."/>
            <person name="Rachubinski R."/>
            <person name="Salas D."/>
            <person name="Schlacht A."/>
            <person name="Suga H."/>
            <person name="Archibald J."/>
            <person name="Ball S.G."/>
            <person name="Clark G."/>
            <person name="Dacks J."/>
            <person name="Van Der Giezen M."/>
            <person name="Tsaousis A."/>
            <person name="Roger A."/>
        </authorList>
    </citation>
    <scope>NUCLEOTIDE SEQUENCE [LARGE SCALE GENOMIC DNA]</scope>
    <source>
        <strain evidence="2">ATCC 50177 / NandII</strain>
    </source>
</reference>
<gene>
    <name evidence="1" type="ORF">AV274_2384</name>
</gene>
<evidence type="ECO:0000313" key="2">
    <source>
        <dbReference type="Proteomes" id="UP000078348"/>
    </source>
</evidence>
<protein>
    <submittedName>
        <fullName evidence="1">Uncharacterized protein</fullName>
    </submittedName>
</protein>
<evidence type="ECO:0000313" key="1">
    <source>
        <dbReference type="EMBL" id="OAO15907.1"/>
    </source>
</evidence>
<proteinExistence type="predicted"/>